<dbReference type="PANTHER" id="PTHR33538">
    <property type="entry name" value="PROTEIN GAMETE EXPRESSED 1"/>
    <property type="match status" value="1"/>
</dbReference>
<feature type="non-terminal residue" evidence="2">
    <location>
        <position position="1"/>
    </location>
</feature>
<sequence>IEQQAWIISIGRLIFVLLASCQLLYAIYMYRDYESLNYQMLQSLIEKVNEMQGNKQLLYDDGESDVDLYSWIDTDISEDELEDLDYMPQEAVKEGSIATSGSRELFFQKRKDHNILGAQHIWEDLGEATLNFNTFRLLLFNFPIPLCSLTAATLRGLRMPSLVFGREVADASHHR</sequence>
<evidence type="ECO:0000313" key="2">
    <source>
        <dbReference type="EMBL" id="GFB30730.1"/>
    </source>
</evidence>
<dbReference type="EMBL" id="BKCJ010598205">
    <property type="protein sequence ID" value="GFB30730.1"/>
    <property type="molecule type" value="Genomic_DNA"/>
</dbReference>
<feature type="transmembrane region" description="Helical" evidence="1">
    <location>
        <begin position="6"/>
        <end position="30"/>
    </location>
</feature>
<accession>A0A699LEF2</accession>
<evidence type="ECO:0000256" key="1">
    <source>
        <dbReference type="SAM" id="Phobius"/>
    </source>
</evidence>
<name>A0A699LEF2_TANCI</name>
<keyword evidence="1" id="KW-0472">Membrane</keyword>
<proteinExistence type="predicted"/>
<organism evidence="2">
    <name type="scientific">Tanacetum cinerariifolium</name>
    <name type="common">Dalmatian daisy</name>
    <name type="synonym">Chrysanthemum cinerariifolium</name>
    <dbReference type="NCBI Taxonomy" id="118510"/>
    <lineage>
        <taxon>Eukaryota</taxon>
        <taxon>Viridiplantae</taxon>
        <taxon>Streptophyta</taxon>
        <taxon>Embryophyta</taxon>
        <taxon>Tracheophyta</taxon>
        <taxon>Spermatophyta</taxon>
        <taxon>Magnoliopsida</taxon>
        <taxon>eudicotyledons</taxon>
        <taxon>Gunneridae</taxon>
        <taxon>Pentapetalae</taxon>
        <taxon>asterids</taxon>
        <taxon>campanulids</taxon>
        <taxon>Asterales</taxon>
        <taxon>Asteraceae</taxon>
        <taxon>Asteroideae</taxon>
        <taxon>Anthemideae</taxon>
        <taxon>Anthemidinae</taxon>
        <taxon>Tanacetum</taxon>
    </lineage>
</organism>
<dbReference type="InterPro" id="IPR040346">
    <property type="entry name" value="GEX1/Brambleberry"/>
</dbReference>
<comment type="caution">
    <text evidence="2">The sequence shown here is derived from an EMBL/GenBank/DDBJ whole genome shotgun (WGS) entry which is preliminary data.</text>
</comment>
<gene>
    <name evidence="2" type="ORF">Tci_702701</name>
</gene>
<dbReference type="PANTHER" id="PTHR33538:SF2">
    <property type="entry name" value="PROTEIN GAMETE EXPRESSED 1"/>
    <property type="match status" value="1"/>
</dbReference>
<protein>
    <submittedName>
        <fullName evidence="2">Protein gamete expressed 1-like</fullName>
    </submittedName>
</protein>
<reference evidence="2" key="1">
    <citation type="journal article" date="2019" name="Sci. Rep.">
        <title>Draft genome of Tanacetum cinerariifolium, the natural source of mosquito coil.</title>
        <authorList>
            <person name="Yamashiro T."/>
            <person name="Shiraishi A."/>
            <person name="Satake H."/>
            <person name="Nakayama K."/>
        </authorList>
    </citation>
    <scope>NUCLEOTIDE SEQUENCE</scope>
</reference>
<dbReference type="AlphaFoldDB" id="A0A699LEF2"/>
<keyword evidence="1" id="KW-0812">Transmembrane</keyword>
<keyword evidence="1" id="KW-1133">Transmembrane helix</keyword>